<dbReference type="Pfam" id="PF00072">
    <property type="entry name" value="Response_reg"/>
    <property type="match status" value="1"/>
</dbReference>
<feature type="domain" description="Histidine kinase" evidence="7">
    <location>
        <begin position="424"/>
        <end position="645"/>
    </location>
</feature>
<dbReference type="EMBL" id="CABVJG010000008">
    <property type="protein sequence ID" value="VVQ06943.1"/>
    <property type="molecule type" value="Genomic_DNA"/>
</dbReference>
<dbReference type="SMART" id="SM00388">
    <property type="entry name" value="HisKA"/>
    <property type="match status" value="1"/>
</dbReference>
<evidence type="ECO:0000256" key="3">
    <source>
        <dbReference type="ARBA" id="ARBA00022553"/>
    </source>
</evidence>
<keyword evidence="3 4" id="KW-0597">Phosphoprotein</keyword>
<dbReference type="Proteomes" id="UP000412311">
    <property type="component" value="Unassembled WGS sequence"/>
</dbReference>
<keyword evidence="5" id="KW-1133">Transmembrane helix</keyword>
<dbReference type="Gene3D" id="3.30.565.10">
    <property type="entry name" value="Histidine kinase-like ATPase, C-terminal domain"/>
    <property type="match status" value="1"/>
</dbReference>
<protein>
    <recommendedName>
        <fullName evidence="2">histidine kinase</fullName>
        <ecNumber evidence="2">2.7.13.3</ecNumber>
    </recommendedName>
</protein>
<feature type="transmembrane region" description="Helical" evidence="5">
    <location>
        <begin position="279"/>
        <end position="299"/>
    </location>
</feature>
<dbReference type="Gene3D" id="1.10.287.130">
    <property type="match status" value="1"/>
</dbReference>
<dbReference type="Gene3D" id="3.40.50.2300">
    <property type="match status" value="1"/>
</dbReference>
<evidence type="ECO:0000259" key="8">
    <source>
        <dbReference type="PROSITE" id="PS50110"/>
    </source>
</evidence>
<dbReference type="PROSITE" id="PS50110">
    <property type="entry name" value="RESPONSE_REGULATORY"/>
    <property type="match status" value="1"/>
</dbReference>
<dbReference type="InterPro" id="IPR036890">
    <property type="entry name" value="HATPase_C_sf"/>
</dbReference>
<dbReference type="InterPro" id="IPR011622">
    <property type="entry name" value="7TMR_DISM_rcpt_extracell_dom2"/>
</dbReference>
<dbReference type="InterPro" id="IPR011623">
    <property type="entry name" value="7TMR_DISM_rcpt_extracell_dom1"/>
</dbReference>
<dbReference type="PRINTS" id="PR00344">
    <property type="entry name" value="BCTRLSENSOR"/>
</dbReference>
<keyword evidence="5" id="KW-0812">Transmembrane</keyword>
<keyword evidence="5" id="KW-0472">Membrane</keyword>
<dbReference type="InterPro" id="IPR005467">
    <property type="entry name" value="His_kinase_dom"/>
</dbReference>
<dbReference type="PANTHER" id="PTHR45339">
    <property type="entry name" value="HYBRID SIGNAL TRANSDUCTION HISTIDINE KINASE J"/>
    <property type="match status" value="1"/>
</dbReference>
<dbReference type="PANTHER" id="PTHR45339:SF5">
    <property type="entry name" value="HISTIDINE KINASE"/>
    <property type="match status" value="1"/>
</dbReference>
<dbReference type="RefSeq" id="WP_150793974.1">
    <property type="nucleotide sequence ID" value="NZ_CABVJG010000008.1"/>
</dbReference>
<name>A0A5E7U6Y1_PSEFL</name>
<reference evidence="9 10" key="1">
    <citation type="submission" date="2019-09" db="EMBL/GenBank/DDBJ databases">
        <authorList>
            <person name="Chandra G."/>
            <person name="Truman W A."/>
        </authorList>
    </citation>
    <scope>NUCLEOTIDE SEQUENCE [LARGE SCALE GENOMIC DNA]</scope>
    <source>
        <strain evidence="9">PS925</strain>
    </source>
</reference>
<dbReference type="PROSITE" id="PS50109">
    <property type="entry name" value="HIS_KIN"/>
    <property type="match status" value="1"/>
</dbReference>
<dbReference type="Pfam" id="PF00512">
    <property type="entry name" value="HisKA"/>
    <property type="match status" value="1"/>
</dbReference>
<dbReference type="SMART" id="SM00448">
    <property type="entry name" value="REC"/>
    <property type="match status" value="1"/>
</dbReference>
<dbReference type="EC" id="2.7.13.3" evidence="2"/>
<proteinExistence type="predicted"/>
<evidence type="ECO:0000256" key="1">
    <source>
        <dbReference type="ARBA" id="ARBA00000085"/>
    </source>
</evidence>
<keyword evidence="6" id="KW-0732">Signal</keyword>
<feature type="signal peptide" evidence="6">
    <location>
        <begin position="1"/>
        <end position="17"/>
    </location>
</feature>
<evidence type="ECO:0000256" key="5">
    <source>
        <dbReference type="SAM" id="Phobius"/>
    </source>
</evidence>
<sequence length="784" mass="86649" precursor="true">MRYLLMLLFCLPFMASAVEFDEFTQSLPLGRSLQVFEDPSGQASIADVRAQAAAGNFKAHDKDALNAGYSRSAFWLKIDLHYRPSNPAAQRTWLLELAYPPLDHLDLYMPDANGDYRLVRQTGDALPFASREIRQNNYLFDLSFKPDQQQTVYLRLASEGSIQAPVTLWSSTAYLEDQPVRLYVLGIIYGVLLGMVVYNLFIYLSVRDTSYLYYIFYIASFGLYQLSVNGAAVEYFWPDNPWWANAATPFFIGCAGLFGSQFARSFLQTKNHSRWLDRLLIALIAFGALVVGLSLMTSYALSLRLATILALTFTVVIFAAGMLAWWRGLRVARYFIIAWSAFLLGGIVNTLMVLGLLPNVFLTMYASQIGSAIEVALLSLALADRINAMREQQAQTLYDAGQKLEVLNQQLAHSNKLKDEFLATLTHELRTPMNGVIGSLELMQTVELDPELEQYQQTAAGSARDMMRMVNGILTLTELQAGKLKASPGSFSLRAVVEALRVQFDGNAASKSLDFKVDVLPTLPDRLHGDSAKLAQCLECLLDNAIKFTRVGGLALRVTGKPSTGNRLALSFAVIDTGIGFTDLGEATMYQRFFQLDGSMTREYGGLGVGLAICRQLVELLGGKLTHRSEPGRGSRFQLDVEFELPVVEPASNPLPSRDCLRAPQDCTVLLVDDNSVNQLVMRGMLLKLGFRVRTADNGATALDCLQREAFDAVLIDCQLPAHDGASLCCQIHALPGCANLPVFMLALTADREFCATGAAVDYLNKPVKFEELQSALERRLLCC</sequence>
<dbReference type="SMART" id="SM00387">
    <property type="entry name" value="HATPase_c"/>
    <property type="match status" value="1"/>
</dbReference>
<dbReference type="CDD" id="cd17546">
    <property type="entry name" value="REC_hyHK_CKI1_RcsC-like"/>
    <property type="match status" value="1"/>
</dbReference>
<feature type="transmembrane region" description="Helical" evidence="5">
    <location>
        <begin position="305"/>
        <end position="326"/>
    </location>
</feature>
<keyword evidence="9" id="KW-0808">Transferase</keyword>
<dbReference type="SUPFAM" id="SSF47384">
    <property type="entry name" value="Homodimeric domain of signal transducing histidine kinase"/>
    <property type="match status" value="1"/>
</dbReference>
<feature type="domain" description="Response regulatory" evidence="8">
    <location>
        <begin position="668"/>
        <end position="781"/>
    </location>
</feature>
<accession>A0A5E7U6Y1</accession>
<evidence type="ECO:0000313" key="10">
    <source>
        <dbReference type="Proteomes" id="UP000412311"/>
    </source>
</evidence>
<evidence type="ECO:0000256" key="4">
    <source>
        <dbReference type="PROSITE-ProRule" id="PRU00169"/>
    </source>
</evidence>
<dbReference type="InterPro" id="IPR011006">
    <property type="entry name" value="CheY-like_superfamily"/>
</dbReference>
<dbReference type="InterPro" id="IPR003594">
    <property type="entry name" value="HATPase_dom"/>
</dbReference>
<evidence type="ECO:0000259" key="7">
    <source>
        <dbReference type="PROSITE" id="PS50109"/>
    </source>
</evidence>
<dbReference type="AlphaFoldDB" id="A0A5E7U6Y1"/>
<dbReference type="Gene3D" id="2.60.40.2380">
    <property type="match status" value="1"/>
</dbReference>
<feature type="transmembrane region" description="Helical" evidence="5">
    <location>
        <begin position="211"/>
        <end position="227"/>
    </location>
</feature>
<dbReference type="InterPro" id="IPR003661">
    <property type="entry name" value="HisK_dim/P_dom"/>
</dbReference>
<dbReference type="InterPro" id="IPR001789">
    <property type="entry name" value="Sig_transdc_resp-reg_receiver"/>
</dbReference>
<dbReference type="SUPFAM" id="SSF52172">
    <property type="entry name" value="CheY-like"/>
    <property type="match status" value="1"/>
</dbReference>
<evidence type="ECO:0000256" key="6">
    <source>
        <dbReference type="SAM" id="SignalP"/>
    </source>
</evidence>
<dbReference type="SUPFAM" id="SSF55874">
    <property type="entry name" value="ATPase domain of HSP90 chaperone/DNA topoisomerase II/histidine kinase"/>
    <property type="match status" value="1"/>
</dbReference>
<dbReference type="CDD" id="cd00082">
    <property type="entry name" value="HisKA"/>
    <property type="match status" value="1"/>
</dbReference>
<evidence type="ECO:0000313" key="9">
    <source>
        <dbReference type="EMBL" id="VVQ06943.1"/>
    </source>
</evidence>
<dbReference type="Pfam" id="PF07696">
    <property type="entry name" value="7TMR-DISMED2"/>
    <property type="match status" value="1"/>
</dbReference>
<comment type="catalytic activity">
    <reaction evidence="1">
        <text>ATP + protein L-histidine = ADP + protein N-phospho-L-histidine.</text>
        <dbReference type="EC" id="2.7.13.3"/>
    </reaction>
</comment>
<evidence type="ECO:0000256" key="2">
    <source>
        <dbReference type="ARBA" id="ARBA00012438"/>
    </source>
</evidence>
<feature type="transmembrane region" description="Helical" evidence="5">
    <location>
        <begin position="182"/>
        <end position="204"/>
    </location>
</feature>
<dbReference type="InterPro" id="IPR036097">
    <property type="entry name" value="HisK_dim/P_sf"/>
</dbReference>
<dbReference type="InterPro" id="IPR004358">
    <property type="entry name" value="Sig_transdc_His_kin-like_C"/>
</dbReference>
<feature type="chain" id="PRO_5022693216" description="histidine kinase" evidence="6">
    <location>
        <begin position="18"/>
        <end position="784"/>
    </location>
</feature>
<feature type="transmembrane region" description="Helical" evidence="5">
    <location>
        <begin position="333"/>
        <end position="356"/>
    </location>
</feature>
<dbReference type="Pfam" id="PF02518">
    <property type="entry name" value="HATPase_c"/>
    <property type="match status" value="1"/>
</dbReference>
<dbReference type="GO" id="GO:0000155">
    <property type="term" value="F:phosphorelay sensor kinase activity"/>
    <property type="evidence" value="ECO:0007669"/>
    <property type="project" value="InterPro"/>
</dbReference>
<dbReference type="Pfam" id="PF07695">
    <property type="entry name" value="7TMR-DISM_7TM"/>
    <property type="match status" value="1"/>
</dbReference>
<feature type="modified residue" description="4-aspartylphosphate" evidence="4">
    <location>
        <position position="717"/>
    </location>
</feature>
<organism evidence="9 10">
    <name type="scientific">Pseudomonas fluorescens</name>
    <dbReference type="NCBI Taxonomy" id="294"/>
    <lineage>
        <taxon>Bacteria</taxon>
        <taxon>Pseudomonadati</taxon>
        <taxon>Pseudomonadota</taxon>
        <taxon>Gammaproteobacteria</taxon>
        <taxon>Pseudomonadales</taxon>
        <taxon>Pseudomonadaceae</taxon>
        <taxon>Pseudomonas</taxon>
    </lineage>
</organism>
<keyword evidence="9" id="KW-0418">Kinase</keyword>
<dbReference type="CDD" id="cd16922">
    <property type="entry name" value="HATPase_EvgS-ArcB-TorS-like"/>
    <property type="match status" value="1"/>
</dbReference>
<feature type="transmembrane region" description="Helical" evidence="5">
    <location>
        <begin position="247"/>
        <end position="267"/>
    </location>
</feature>
<gene>
    <name evidence="9" type="primary">rcsC_14</name>
    <name evidence="9" type="ORF">PS925_02936</name>
</gene>